<dbReference type="EMBL" id="BNAQ01000001">
    <property type="protein sequence ID" value="GHH10193.1"/>
    <property type="molecule type" value="Genomic_DNA"/>
</dbReference>
<accession>A0ABQ3LAB2</accession>
<evidence type="ECO:0000313" key="2">
    <source>
        <dbReference type="Proteomes" id="UP000652430"/>
    </source>
</evidence>
<reference evidence="2" key="1">
    <citation type="journal article" date="2019" name="Int. J. Syst. Evol. Microbiol.">
        <title>The Global Catalogue of Microorganisms (GCM) 10K type strain sequencing project: providing services to taxonomists for standard genome sequencing and annotation.</title>
        <authorList>
            <consortium name="The Broad Institute Genomics Platform"/>
            <consortium name="The Broad Institute Genome Sequencing Center for Infectious Disease"/>
            <person name="Wu L."/>
            <person name="Ma J."/>
        </authorList>
    </citation>
    <scope>NUCLEOTIDE SEQUENCE [LARGE SCALE GENOMIC DNA]</scope>
    <source>
        <strain evidence="2">CGMCC 1.8957</strain>
    </source>
</reference>
<protein>
    <submittedName>
        <fullName evidence="1">Uncharacterized protein</fullName>
    </submittedName>
</protein>
<comment type="caution">
    <text evidence="1">The sequence shown here is derived from an EMBL/GenBank/DDBJ whole genome shotgun (WGS) entry which is preliminary data.</text>
</comment>
<sequence length="80" mass="8558">MCARRAERECGCSADPAACASDEGNLIGEWLVGHSGLSPFEPLPFRGGVWGWGRASQSASARYFPTPTPPLKGRGYMSLK</sequence>
<keyword evidence="2" id="KW-1185">Reference proteome</keyword>
<name>A0ABQ3LAB2_9SPHN</name>
<gene>
    <name evidence="1" type="ORF">GCM10008023_07700</name>
</gene>
<proteinExistence type="predicted"/>
<organism evidence="1 2">
    <name type="scientific">Sphingomonas glacialis</name>
    <dbReference type="NCBI Taxonomy" id="658225"/>
    <lineage>
        <taxon>Bacteria</taxon>
        <taxon>Pseudomonadati</taxon>
        <taxon>Pseudomonadota</taxon>
        <taxon>Alphaproteobacteria</taxon>
        <taxon>Sphingomonadales</taxon>
        <taxon>Sphingomonadaceae</taxon>
        <taxon>Sphingomonas</taxon>
    </lineage>
</organism>
<dbReference type="Proteomes" id="UP000652430">
    <property type="component" value="Unassembled WGS sequence"/>
</dbReference>
<evidence type="ECO:0000313" key="1">
    <source>
        <dbReference type="EMBL" id="GHH10193.1"/>
    </source>
</evidence>